<dbReference type="Proteomes" id="UP001590950">
    <property type="component" value="Unassembled WGS sequence"/>
</dbReference>
<protein>
    <submittedName>
        <fullName evidence="1">Uncharacterized protein</fullName>
    </submittedName>
</protein>
<organism evidence="1 2">
    <name type="scientific">Stereocaulon virgatum</name>
    <dbReference type="NCBI Taxonomy" id="373712"/>
    <lineage>
        <taxon>Eukaryota</taxon>
        <taxon>Fungi</taxon>
        <taxon>Dikarya</taxon>
        <taxon>Ascomycota</taxon>
        <taxon>Pezizomycotina</taxon>
        <taxon>Lecanoromycetes</taxon>
        <taxon>OSLEUM clade</taxon>
        <taxon>Lecanoromycetidae</taxon>
        <taxon>Lecanorales</taxon>
        <taxon>Lecanorineae</taxon>
        <taxon>Stereocaulaceae</taxon>
        <taxon>Stereocaulon</taxon>
    </lineage>
</organism>
<proteinExistence type="predicted"/>
<dbReference type="EMBL" id="JBEFKJ010000017">
    <property type="protein sequence ID" value="KAL2041443.1"/>
    <property type="molecule type" value="Genomic_DNA"/>
</dbReference>
<accession>A0ABR4A6Y9</accession>
<reference evidence="1 2" key="1">
    <citation type="submission" date="2024-09" db="EMBL/GenBank/DDBJ databases">
        <title>Rethinking Asexuality: The Enigmatic Case of Functional Sexual Genes in Lepraria (Stereocaulaceae).</title>
        <authorList>
            <person name="Doellman M."/>
            <person name="Sun Y."/>
            <person name="Barcenas-Pena A."/>
            <person name="Lumbsch H.T."/>
            <person name="Grewe F."/>
        </authorList>
    </citation>
    <scope>NUCLEOTIDE SEQUENCE [LARGE SCALE GENOMIC DNA]</scope>
    <source>
        <strain evidence="1 2">Mercado 3170</strain>
    </source>
</reference>
<evidence type="ECO:0000313" key="1">
    <source>
        <dbReference type="EMBL" id="KAL2041443.1"/>
    </source>
</evidence>
<sequence length="194" mass="21351">MTKSWDWKTNISEIAVNKTANSQTGITPPMVSRGALYKGSSEDENIYSMERDTIVLQYQLSGLSEPDYCTVLTVVVNVVTRAWDRYDVTFGSPNRPSSGSYADAIDQGLSFLNIMLDSGSERQTQNIVHGTNQYLECMVVIDTNSRVARNVSIKAVVGDMPRARGHIQYVASIGTKGILIQIGGYLSVINCRSE</sequence>
<name>A0ABR4A6Y9_9LECA</name>
<comment type="caution">
    <text evidence="1">The sequence shown here is derived from an EMBL/GenBank/DDBJ whole genome shotgun (WGS) entry which is preliminary data.</text>
</comment>
<gene>
    <name evidence="1" type="ORF">N7G274_005825</name>
</gene>
<keyword evidence="2" id="KW-1185">Reference proteome</keyword>
<evidence type="ECO:0000313" key="2">
    <source>
        <dbReference type="Proteomes" id="UP001590950"/>
    </source>
</evidence>